<feature type="transmembrane region" description="Helical" evidence="1">
    <location>
        <begin position="183"/>
        <end position="208"/>
    </location>
</feature>
<protein>
    <submittedName>
        <fullName evidence="2">Uncharacterized protein</fullName>
    </submittedName>
</protein>
<evidence type="ECO:0000313" key="3">
    <source>
        <dbReference type="Proteomes" id="UP000504693"/>
    </source>
</evidence>
<accession>A0A7D3XJQ9</accession>
<keyword evidence="1" id="KW-1133">Transmembrane helix</keyword>
<feature type="transmembrane region" description="Helical" evidence="1">
    <location>
        <begin position="214"/>
        <end position="239"/>
    </location>
</feature>
<feature type="transmembrane region" description="Helical" evidence="1">
    <location>
        <begin position="100"/>
        <end position="119"/>
    </location>
</feature>
<dbReference type="Proteomes" id="UP000504693">
    <property type="component" value="Chromosome"/>
</dbReference>
<gene>
    <name evidence="2" type="ORF">HQR01_13165</name>
</gene>
<dbReference type="AlphaFoldDB" id="A0A7D3XJQ9"/>
<keyword evidence="1" id="KW-0812">Transmembrane</keyword>
<evidence type="ECO:0000313" key="2">
    <source>
        <dbReference type="EMBL" id="QKG72239.1"/>
    </source>
</evidence>
<dbReference type="RefSeq" id="WP_173215312.1">
    <property type="nucleotide sequence ID" value="NZ_CP053921.1"/>
</dbReference>
<dbReference type="EMBL" id="CP053921">
    <property type="protein sequence ID" value="QKG72239.1"/>
    <property type="molecule type" value="Genomic_DNA"/>
</dbReference>
<keyword evidence="3" id="KW-1185">Reference proteome</keyword>
<feature type="transmembrane region" description="Helical" evidence="1">
    <location>
        <begin position="139"/>
        <end position="162"/>
    </location>
</feature>
<name>A0A7D3XJQ9_9SPHN</name>
<proteinExistence type="predicted"/>
<reference evidence="2 3" key="1">
    <citation type="submission" date="2020-05" db="EMBL/GenBank/DDBJ databases">
        <title>Erythrobacter mangrovi sp. nov., isolated from rhizosphere soil of mangrove plant (Kandelia candel).</title>
        <authorList>
            <person name="Ye Y.H."/>
        </authorList>
    </citation>
    <scope>NUCLEOTIDE SEQUENCE [LARGE SCALE GENOMIC DNA]</scope>
    <source>
        <strain evidence="2 3">EB310</strain>
    </source>
</reference>
<organism evidence="2 3">
    <name type="scientific">Erythrobacter mangrovi</name>
    <dbReference type="NCBI Taxonomy" id="2739433"/>
    <lineage>
        <taxon>Bacteria</taxon>
        <taxon>Pseudomonadati</taxon>
        <taxon>Pseudomonadota</taxon>
        <taxon>Alphaproteobacteria</taxon>
        <taxon>Sphingomonadales</taxon>
        <taxon>Erythrobacteraceae</taxon>
        <taxon>Erythrobacter/Porphyrobacter group</taxon>
        <taxon>Erythrobacter</taxon>
    </lineage>
</organism>
<evidence type="ECO:0000256" key="1">
    <source>
        <dbReference type="SAM" id="Phobius"/>
    </source>
</evidence>
<keyword evidence="1" id="KW-0472">Membrane</keyword>
<dbReference type="KEGG" id="emv:HQR01_13165"/>
<sequence length="263" mass="28506">MTVLKSDIADIYRSSWAFMLACPLFFAIPMLVEFVQHVVELDAGMYIDRASASVAGQDPLRLQIGFLKTVAILLPGYWFARYIMFDRDIAKATRFEWPAVGLWFTIFALNVTLTAWSMFGPSLAELTGLEGEAAQIVSAIVGIPFQVIGIYLTAWGVAWALGNVRVGPIRSIGIMHGSFWYTIALTVAGIVPLMALHYGFGYAAIWWLPAPLDWLAMILDSALVGLLALTMAGSTAIAARHAAQRKGVSLLPSPTAEPVALAA</sequence>
<feature type="transmembrane region" description="Helical" evidence="1">
    <location>
        <begin position="12"/>
        <end position="32"/>
    </location>
</feature>
<feature type="transmembrane region" description="Helical" evidence="1">
    <location>
        <begin position="60"/>
        <end position="80"/>
    </location>
</feature>